<dbReference type="InterPro" id="IPR004881">
    <property type="entry name" value="Ribosome_biogen_GTPase_RsgA"/>
</dbReference>
<dbReference type="PANTHER" id="PTHR32120">
    <property type="entry name" value="SMALL RIBOSOMAL SUBUNIT BIOGENESIS GTPASE RSGA"/>
    <property type="match status" value="1"/>
</dbReference>
<protein>
    <submittedName>
        <fullName evidence="6">Unannotated protein</fullName>
    </submittedName>
</protein>
<dbReference type="AlphaFoldDB" id="A0A6J5ZIL4"/>
<evidence type="ECO:0000256" key="3">
    <source>
        <dbReference type="SAM" id="MobiDB-lite"/>
    </source>
</evidence>
<evidence type="ECO:0000259" key="4">
    <source>
        <dbReference type="PROSITE" id="PS50936"/>
    </source>
</evidence>
<proteinExistence type="inferred from homology"/>
<dbReference type="Pfam" id="PF03193">
    <property type="entry name" value="RsgA_GTPase"/>
    <property type="match status" value="1"/>
</dbReference>
<keyword evidence="1" id="KW-0547">Nucleotide-binding</keyword>
<dbReference type="Gene3D" id="3.40.50.300">
    <property type="entry name" value="P-loop containing nucleotide triphosphate hydrolases"/>
    <property type="match status" value="1"/>
</dbReference>
<name>A0A6J5ZIL4_9ZZZZ</name>
<dbReference type="PANTHER" id="PTHR32120:SF11">
    <property type="entry name" value="SMALL RIBOSOMAL SUBUNIT BIOGENESIS GTPASE RSGA 1, MITOCHONDRIAL-RELATED"/>
    <property type="match status" value="1"/>
</dbReference>
<reference evidence="6" key="1">
    <citation type="submission" date="2020-05" db="EMBL/GenBank/DDBJ databases">
        <authorList>
            <person name="Chiriac C."/>
            <person name="Salcher M."/>
            <person name="Ghai R."/>
            <person name="Kavagutti S V."/>
        </authorList>
    </citation>
    <scope>NUCLEOTIDE SEQUENCE</scope>
</reference>
<evidence type="ECO:0000313" key="6">
    <source>
        <dbReference type="EMBL" id="CAB4342471.1"/>
    </source>
</evidence>
<dbReference type="GO" id="GO:0003924">
    <property type="term" value="F:GTPase activity"/>
    <property type="evidence" value="ECO:0007669"/>
    <property type="project" value="InterPro"/>
</dbReference>
<dbReference type="InterPro" id="IPR010914">
    <property type="entry name" value="RsgA_GTPase_dom"/>
</dbReference>
<feature type="compositionally biased region" description="Basic and acidic residues" evidence="3">
    <location>
        <begin position="9"/>
        <end position="33"/>
    </location>
</feature>
<dbReference type="PROSITE" id="PS51721">
    <property type="entry name" value="G_CP"/>
    <property type="match status" value="1"/>
</dbReference>
<dbReference type="InterPro" id="IPR030378">
    <property type="entry name" value="G_CP_dom"/>
</dbReference>
<evidence type="ECO:0000259" key="5">
    <source>
        <dbReference type="PROSITE" id="PS51721"/>
    </source>
</evidence>
<gene>
    <name evidence="6" type="ORF">UFOPK3770_01084</name>
</gene>
<dbReference type="EMBL" id="CAESAJ010000138">
    <property type="protein sequence ID" value="CAB4342471.1"/>
    <property type="molecule type" value="Genomic_DNA"/>
</dbReference>
<feature type="domain" description="CP-type G" evidence="5">
    <location>
        <begin position="119"/>
        <end position="275"/>
    </location>
</feature>
<dbReference type="HAMAP" id="MF_01820">
    <property type="entry name" value="GTPase_RsgA"/>
    <property type="match status" value="1"/>
</dbReference>
<evidence type="ECO:0000256" key="2">
    <source>
        <dbReference type="ARBA" id="ARBA00023134"/>
    </source>
</evidence>
<dbReference type="InterPro" id="IPR027417">
    <property type="entry name" value="P-loop_NTPase"/>
</dbReference>
<dbReference type="CDD" id="cd01854">
    <property type="entry name" value="YjeQ_EngC"/>
    <property type="match status" value="1"/>
</dbReference>
<feature type="region of interest" description="Disordered" evidence="3">
    <location>
        <begin position="1"/>
        <end position="33"/>
    </location>
</feature>
<dbReference type="SUPFAM" id="SSF52540">
    <property type="entry name" value="P-loop containing nucleoside triphosphate hydrolases"/>
    <property type="match status" value="1"/>
</dbReference>
<dbReference type="NCBIfam" id="TIGR00157">
    <property type="entry name" value="ribosome small subunit-dependent GTPase A"/>
    <property type="match status" value="1"/>
</dbReference>
<evidence type="ECO:0000256" key="1">
    <source>
        <dbReference type="ARBA" id="ARBA00022741"/>
    </source>
</evidence>
<feature type="domain" description="EngC GTPase" evidence="4">
    <location>
        <begin position="128"/>
        <end position="273"/>
    </location>
</feature>
<dbReference type="PROSITE" id="PS50936">
    <property type="entry name" value="ENGC_GTPASE"/>
    <property type="match status" value="1"/>
</dbReference>
<dbReference type="GO" id="GO:0005525">
    <property type="term" value="F:GTP binding"/>
    <property type="evidence" value="ECO:0007669"/>
    <property type="project" value="UniProtKB-KW"/>
</dbReference>
<accession>A0A6J5ZIL4</accession>
<organism evidence="6">
    <name type="scientific">freshwater metagenome</name>
    <dbReference type="NCBI Taxonomy" id="449393"/>
    <lineage>
        <taxon>unclassified sequences</taxon>
        <taxon>metagenomes</taxon>
        <taxon>ecological metagenomes</taxon>
    </lineage>
</organism>
<sequence length="350" mass="37539">MPPNGDCVNRYDEDSSARRTSRENTRRRTKDRPDYSQAIVGSVVAVDRGRITCVYPVHSLHEEQTTVTAVKARELGRKGVVIGDEVRLVGDLSGTTDTLARLVEIIERRTELMRTADDSDPVERVIVANADQMAIVVAVSNPEPRIGLIDRALVAAFHAGLHPILIITKIDIGDPASLLHNYNNMELTALLVNQKTGQGIDKVRAALQGHTTVFIGHSGVGKSTLVNVLVPDAHRVTGIVNEVTGRGKHTSTSAVALALPHDSGWVVDTPGIRSFGLAHVDATEIIQSFPELADGALECPRACTHVNSSGESPPDCAMDDWVNQGHGGESGPARLLSLRRLLGALHTPSS</sequence>
<keyword evidence="2" id="KW-0342">GTP-binding</keyword>